<accession>A0ABV4D4R0</accession>
<dbReference type="CDD" id="cd16386">
    <property type="entry name" value="TcpC_N"/>
    <property type="match status" value="1"/>
</dbReference>
<reference evidence="3 4" key="1">
    <citation type="submission" date="2024-03" db="EMBL/GenBank/DDBJ databases">
        <title>Mouse gut bacterial collection (mGBC) of GemPharmatech.</title>
        <authorList>
            <person name="He Y."/>
            <person name="Dong L."/>
            <person name="Wu D."/>
            <person name="Gao X."/>
            <person name="Lin Z."/>
        </authorList>
    </citation>
    <scope>NUCLEOTIDE SEQUENCE [LARGE SCALE GENOMIC DNA]</scope>
    <source>
        <strain evidence="3 4">61-15</strain>
    </source>
</reference>
<keyword evidence="4" id="KW-1185">Reference proteome</keyword>
<keyword evidence="2" id="KW-0472">Membrane</keyword>
<evidence type="ECO:0000313" key="3">
    <source>
        <dbReference type="EMBL" id="MEY8443738.1"/>
    </source>
</evidence>
<gene>
    <name evidence="3" type="ORF">AALA52_05725</name>
</gene>
<dbReference type="Gene3D" id="1.10.10.2480">
    <property type="match status" value="1"/>
</dbReference>
<keyword evidence="2" id="KW-1133">Transmembrane helix</keyword>
<proteinExistence type="predicted"/>
<comment type="caution">
    <text evidence="3">The sequence shown here is derived from an EMBL/GenBank/DDBJ whole genome shotgun (WGS) entry which is preliminary data.</text>
</comment>
<dbReference type="Gene3D" id="3.10.450.540">
    <property type="match status" value="1"/>
</dbReference>
<evidence type="ECO:0000256" key="2">
    <source>
        <dbReference type="SAM" id="Phobius"/>
    </source>
</evidence>
<feature type="transmembrane region" description="Helical" evidence="2">
    <location>
        <begin position="125"/>
        <end position="148"/>
    </location>
</feature>
<dbReference type="EMBL" id="JBCLSH010000015">
    <property type="protein sequence ID" value="MEY8443738.1"/>
    <property type="molecule type" value="Genomic_DNA"/>
</dbReference>
<protein>
    <submittedName>
        <fullName evidence="3">Conjugal transfer protein</fullName>
    </submittedName>
</protein>
<dbReference type="RefSeq" id="WP_202231508.1">
    <property type="nucleotide sequence ID" value="NZ_JBCLSH010000015.1"/>
</dbReference>
<organism evidence="3 4">
    <name type="scientific">Lactococcus ileimucosae</name>
    <dbReference type="NCBI Taxonomy" id="2941329"/>
    <lineage>
        <taxon>Bacteria</taxon>
        <taxon>Bacillati</taxon>
        <taxon>Bacillota</taxon>
        <taxon>Bacilli</taxon>
        <taxon>Lactobacillales</taxon>
        <taxon>Streptococcaceae</taxon>
        <taxon>Lactococcus</taxon>
    </lineage>
</organism>
<sequence length="403" mass="46235">MEIYKLARELGVKSQALLFLAQKEGIEAKSVASPLTEEEMDKLLVAFDEAGGVLEPLLEETQGVTDVKEEEDTTYVDKPQEDDKAPKKKTFSFAKKTQKKSGRPKIKARKKFNLYQNKKISPKTVIWIVRGFLFLLLSLVVFLSFFILSGYKPIHEVKTINVSERSKYSESVDFKAKLFLDNFIKSYFDYPANKNSQKDYSTKMSSFYGKEYQEDLSKRKSSRFIESTLLSLGKEKAEYLVTYETGSKKSKNLKSKTVQTTVYFEKKDKGYVVVGVPFVQDEQSIYGKQNVKRELLASDQLPDETKKDLDKFVEGLFTAYTTNQNALGTISSGLNYNSAEKFNKVSYSYYKKQANGAYKAYVQALFHSELGEYKQEFSFEIKQNGKTYFATDFNYYIPANYAD</sequence>
<name>A0ABV4D4R0_9LACT</name>
<dbReference type="Proteomes" id="UP001565283">
    <property type="component" value="Unassembled WGS sequence"/>
</dbReference>
<feature type="region of interest" description="Disordered" evidence="1">
    <location>
        <begin position="66"/>
        <end position="87"/>
    </location>
</feature>
<evidence type="ECO:0000313" key="4">
    <source>
        <dbReference type="Proteomes" id="UP001565283"/>
    </source>
</evidence>
<keyword evidence="2" id="KW-0812">Transmembrane</keyword>
<evidence type="ECO:0000256" key="1">
    <source>
        <dbReference type="SAM" id="MobiDB-lite"/>
    </source>
</evidence>